<protein>
    <submittedName>
        <fullName evidence="2">AAA family ATPase</fullName>
    </submittedName>
</protein>
<dbReference type="PANTHER" id="PTHR43384">
    <property type="entry name" value="SEPTUM SITE-DETERMINING PROTEIN MIND HOMOLOG, CHLOROPLASTIC-RELATED"/>
    <property type="match status" value="1"/>
</dbReference>
<keyword evidence="3" id="KW-1185">Reference proteome</keyword>
<dbReference type="Pfam" id="PF13614">
    <property type="entry name" value="AAA_31"/>
    <property type="match status" value="1"/>
</dbReference>
<dbReference type="EMBL" id="CP095072">
    <property type="protein sequence ID" value="UOQ49723.1"/>
    <property type="molecule type" value="Genomic_DNA"/>
</dbReference>
<reference evidence="2 3" key="1">
    <citation type="submission" date="2022-04" db="EMBL/GenBank/DDBJ databases">
        <title>Gracilibacillus sp. isolated from saltern.</title>
        <authorList>
            <person name="Won M."/>
            <person name="Lee C.-M."/>
            <person name="Woen H.-Y."/>
            <person name="Kwon S.-W."/>
        </authorList>
    </citation>
    <scope>NUCLEOTIDE SEQUENCE [LARGE SCALE GENOMIC DNA]</scope>
    <source>
        <strain evidence="2 3">SSWR10-1</strain>
    </source>
</reference>
<accession>A0ABY4EZL3</accession>
<dbReference type="InterPro" id="IPR050625">
    <property type="entry name" value="ParA/MinD_ATPase"/>
</dbReference>
<dbReference type="RefSeq" id="WP_244722387.1">
    <property type="nucleotide sequence ID" value="NZ_CP095072.1"/>
</dbReference>
<dbReference type="InterPro" id="IPR027417">
    <property type="entry name" value="P-loop_NTPase"/>
</dbReference>
<dbReference type="PANTHER" id="PTHR43384:SF13">
    <property type="entry name" value="SLR0110 PROTEIN"/>
    <property type="match status" value="1"/>
</dbReference>
<proteinExistence type="predicted"/>
<feature type="domain" description="AAA" evidence="1">
    <location>
        <begin position="142"/>
        <end position="310"/>
    </location>
</feature>
<name>A0ABY4EZL3_9BACI</name>
<sequence length="384" mass="43682">MMSEPFDILIVSEEDSITTQVLNAIDRDENNVTVIGSNDVSREINRQTRDFVIFIQANTDYVVEQVQYVKSIHSPTYIIFLATDSDIGLLRNIMRAGAEEFFILPDELSLFFSRFPTMQKNYKLRMETDKDNAVVFGRGRGQIHAFYSGKGGTGKTVISSTYAQTIKLESAAEVILIDLNVQFGGIETIMSLETNRSLIDLQPVINELNESHIRNVSQTEQHSKLEVLISPTDAGVAETIDGEFISRLLRACRRSFDFCIIDLPSFVNENTVTAIEEADKIYYVLQPDTPSLKVLKHFEEISERLGIDLKTSMQIILNNMSKEMELKEKDVKDLVRYPIAATVRRDYKKLQTFINKGDPIRKAQKEKLIPFSKDIRKFAKSVLS</sequence>
<evidence type="ECO:0000259" key="1">
    <source>
        <dbReference type="Pfam" id="PF13614"/>
    </source>
</evidence>
<evidence type="ECO:0000313" key="2">
    <source>
        <dbReference type="EMBL" id="UOQ49723.1"/>
    </source>
</evidence>
<dbReference type="SUPFAM" id="SSF52540">
    <property type="entry name" value="P-loop containing nucleoside triphosphate hydrolases"/>
    <property type="match status" value="1"/>
</dbReference>
<gene>
    <name evidence="2" type="ORF">MUN88_06495</name>
</gene>
<organism evidence="2 3">
    <name type="scientific">Gracilibacillus caseinilyticus</name>
    <dbReference type="NCBI Taxonomy" id="2932256"/>
    <lineage>
        <taxon>Bacteria</taxon>
        <taxon>Bacillati</taxon>
        <taxon>Bacillota</taxon>
        <taxon>Bacilli</taxon>
        <taxon>Bacillales</taxon>
        <taxon>Bacillaceae</taxon>
        <taxon>Gracilibacillus</taxon>
    </lineage>
</organism>
<dbReference type="InterPro" id="IPR025669">
    <property type="entry name" value="AAA_dom"/>
</dbReference>
<dbReference type="Proteomes" id="UP000831782">
    <property type="component" value="Chromosome"/>
</dbReference>
<evidence type="ECO:0000313" key="3">
    <source>
        <dbReference type="Proteomes" id="UP000831782"/>
    </source>
</evidence>
<dbReference type="Gene3D" id="3.40.50.300">
    <property type="entry name" value="P-loop containing nucleotide triphosphate hydrolases"/>
    <property type="match status" value="1"/>
</dbReference>